<organism evidence="1 2">
    <name type="scientific">Cotesia congregata</name>
    <name type="common">Parasitoid wasp</name>
    <name type="synonym">Apanteles congregatus</name>
    <dbReference type="NCBI Taxonomy" id="51543"/>
    <lineage>
        <taxon>Eukaryota</taxon>
        <taxon>Metazoa</taxon>
        <taxon>Ecdysozoa</taxon>
        <taxon>Arthropoda</taxon>
        <taxon>Hexapoda</taxon>
        <taxon>Insecta</taxon>
        <taxon>Pterygota</taxon>
        <taxon>Neoptera</taxon>
        <taxon>Endopterygota</taxon>
        <taxon>Hymenoptera</taxon>
        <taxon>Apocrita</taxon>
        <taxon>Ichneumonoidea</taxon>
        <taxon>Braconidae</taxon>
        <taxon>Microgastrinae</taxon>
        <taxon>Cotesia</taxon>
    </lineage>
</organism>
<dbReference type="EMBL" id="CAJNRD030001119">
    <property type="protein sequence ID" value="CAG5090477.1"/>
    <property type="molecule type" value="Genomic_DNA"/>
</dbReference>
<evidence type="ECO:0000313" key="2">
    <source>
        <dbReference type="Proteomes" id="UP000786811"/>
    </source>
</evidence>
<reference evidence="1" key="1">
    <citation type="submission" date="2021-04" db="EMBL/GenBank/DDBJ databases">
        <authorList>
            <person name="Chebbi M.A.C M."/>
        </authorList>
    </citation>
    <scope>NUCLEOTIDE SEQUENCE</scope>
</reference>
<keyword evidence="2" id="KW-1185">Reference proteome</keyword>
<dbReference type="OrthoDB" id="6379298at2759"/>
<evidence type="ECO:0000313" key="1">
    <source>
        <dbReference type="EMBL" id="CAG5090477.1"/>
    </source>
</evidence>
<sequence length="105" mass="12062">MFDVILISDYIFVVKHNDTAVIQIYIIAEDNRVIFTFQNSATDVIKKRIFIIKSFSKQFGYTCNIDEIKSDTDYSNQAFDNRTTLISHFIDPSNNLPIEASTIVS</sequence>
<proteinExistence type="predicted"/>
<dbReference type="Proteomes" id="UP000786811">
    <property type="component" value="Unassembled WGS sequence"/>
</dbReference>
<accession>A0A8J2HAE9</accession>
<name>A0A8J2HAE9_COTCN</name>
<protein>
    <submittedName>
        <fullName evidence="1">Uncharacterized protein</fullName>
    </submittedName>
</protein>
<gene>
    <name evidence="1" type="ORF">HICCMSTLAB_LOCUS5648</name>
</gene>
<comment type="caution">
    <text evidence="1">The sequence shown here is derived from an EMBL/GenBank/DDBJ whole genome shotgun (WGS) entry which is preliminary data.</text>
</comment>
<dbReference type="AlphaFoldDB" id="A0A8J2HAE9"/>